<dbReference type="AlphaFoldDB" id="A0A7S0U1F7"/>
<dbReference type="EMBL" id="HBFK01024629">
    <property type="protein sequence ID" value="CAD8748649.1"/>
    <property type="molecule type" value="Transcribed_RNA"/>
</dbReference>
<dbReference type="InterPro" id="IPR051620">
    <property type="entry name" value="ORF904-like_C"/>
</dbReference>
<dbReference type="InterPro" id="IPR027417">
    <property type="entry name" value="P-loop_NTPase"/>
</dbReference>
<keyword evidence="1" id="KW-0378">Hydrolase</keyword>
<protein>
    <recommendedName>
        <fullName evidence="3">SF3 helicase domain-containing protein</fullName>
    </recommendedName>
</protein>
<evidence type="ECO:0000313" key="2">
    <source>
        <dbReference type="EMBL" id="CAD8748649.1"/>
    </source>
</evidence>
<dbReference type="GO" id="GO:0016787">
    <property type="term" value="F:hydrolase activity"/>
    <property type="evidence" value="ECO:0007669"/>
    <property type="project" value="UniProtKB-KW"/>
</dbReference>
<dbReference type="Gene3D" id="3.40.50.300">
    <property type="entry name" value="P-loop containing nucleotide triphosphate hydrolases"/>
    <property type="match status" value="1"/>
</dbReference>
<proteinExistence type="predicted"/>
<accession>A0A7S0U1F7</accession>
<sequence>MLNYCSVITFDVMGGPIGVKLNWNFDRCTTTRATLVQFRQQTKNTQSFHPHIPNNHFFSYTQLWFGYNTTGETMLQLAVVFKGRGSNGKTVIGRVLERVLGSEIRRPIPCASLCKPDGVNNDPLFNARKARIVTVSEVDRGTDIKEKRFKEITGEEGEVFAKTMYGKEISFPPIFKTTFFVNDLPAIMESGKFCVGRRFAIVPMRVSFLNRNTKAGRQEAETLREMGQPEELLVDLDPGYFHKHVVGNEAAFLRFFVQGAQMFYASSTGNVSVPESLNEQAKASSRTAEAREGVQTFVEERLYVSRGSRVLTRTLYDAFKAFMGDEVDFLTFSIEDFGSELSRCLKCKGGEFTTVRKKQGSVQGFKARFWENLAM</sequence>
<dbReference type="PANTHER" id="PTHR35372:SF2">
    <property type="entry name" value="SF3 HELICASE DOMAIN-CONTAINING PROTEIN"/>
    <property type="match status" value="1"/>
</dbReference>
<name>A0A7S0U1F7_HEMAN</name>
<gene>
    <name evidence="2" type="ORF">HAND1043_LOCUS15146</name>
</gene>
<organism evidence="2">
    <name type="scientific">Hemiselmis andersenii</name>
    <name type="common">Cryptophyte alga</name>
    <dbReference type="NCBI Taxonomy" id="464988"/>
    <lineage>
        <taxon>Eukaryota</taxon>
        <taxon>Cryptophyceae</taxon>
        <taxon>Cryptomonadales</taxon>
        <taxon>Hemiselmidaceae</taxon>
        <taxon>Hemiselmis</taxon>
    </lineage>
</organism>
<evidence type="ECO:0000256" key="1">
    <source>
        <dbReference type="ARBA" id="ARBA00022801"/>
    </source>
</evidence>
<reference evidence="2" key="1">
    <citation type="submission" date="2021-01" db="EMBL/GenBank/DDBJ databases">
        <authorList>
            <person name="Corre E."/>
            <person name="Pelletier E."/>
            <person name="Niang G."/>
            <person name="Scheremetjew M."/>
            <person name="Finn R."/>
            <person name="Kale V."/>
            <person name="Holt S."/>
            <person name="Cochrane G."/>
            <person name="Meng A."/>
            <person name="Brown T."/>
            <person name="Cohen L."/>
        </authorList>
    </citation>
    <scope>NUCLEOTIDE SEQUENCE</scope>
    <source>
        <strain evidence="2">CCMP441</strain>
    </source>
</reference>
<dbReference type="PANTHER" id="PTHR35372">
    <property type="entry name" value="ATP BINDING PROTEIN-RELATED"/>
    <property type="match status" value="1"/>
</dbReference>
<evidence type="ECO:0008006" key="3">
    <source>
        <dbReference type="Google" id="ProtNLM"/>
    </source>
</evidence>